<accession>A0A3D8Q4G3</accession>
<keyword evidence="3" id="KW-1185">Reference proteome</keyword>
<dbReference type="Proteomes" id="UP000256645">
    <property type="component" value="Unassembled WGS sequence"/>
</dbReference>
<sequence length="295" mass="32308">MAKNAYSSFSSCSLALLCAKLIEQDCCDGNITDPDSLSPFLDGPPTVYLKVNHDNVYPESYIQATNESLVGSKYLVMVTIYNETDTPDTNYNNAEFLWIQGNMTASTPGGVVSDNDTFVTLTNDTEPLLPYSSDFNLSEIVSNLRFDQTIWQLSVGVYQQTPELEDYLYTKNIDGGDPKQNQTLLLRRILLMFDYLEYGTWNPSRFWNSSSISPWGRVYCYAPGIMDSTFTATPTASSSSGGIGGASTSSSSPTATTSKGAANNVNITQIVLGNGKGMFYLFTWVVSALSFGLFL</sequence>
<dbReference type="AlphaFoldDB" id="A0A3D8Q4G3"/>
<reference evidence="2 3" key="1">
    <citation type="journal article" date="2018" name="IMA Fungus">
        <title>IMA Genome-F 9: Draft genome sequence of Annulohypoxylon stygium, Aspergillus mulundensis, Berkeleyomyces basicola (syn. Thielaviopsis basicola), Ceratocystis smalleyi, two Cercospora beticola strains, Coleophoma cylindrospora, Fusarium fracticaudum, Phialophora cf. hyalina, and Morchella septimelata.</title>
        <authorList>
            <person name="Wingfield B.D."/>
            <person name="Bills G.F."/>
            <person name="Dong Y."/>
            <person name="Huang W."/>
            <person name="Nel W.J."/>
            <person name="Swalarsk-Parry B.S."/>
            <person name="Vaghefi N."/>
            <person name="Wilken P.M."/>
            <person name="An Z."/>
            <person name="de Beer Z.W."/>
            <person name="De Vos L."/>
            <person name="Chen L."/>
            <person name="Duong T.A."/>
            <person name="Gao Y."/>
            <person name="Hammerbacher A."/>
            <person name="Kikkert J.R."/>
            <person name="Li Y."/>
            <person name="Li H."/>
            <person name="Li K."/>
            <person name="Li Q."/>
            <person name="Liu X."/>
            <person name="Ma X."/>
            <person name="Naidoo K."/>
            <person name="Pethybridge S.J."/>
            <person name="Sun J."/>
            <person name="Steenkamp E.T."/>
            <person name="van der Nest M.A."/>
            <person name="van Wyk S."/>
            <person name="Wingfield M.J."/>
            <person name="Xiong C."/>
            <person name="Yue Q."/>
            <person name="Zhang X."/>
        </authorList>
    </citation>
    <scope>NUCLEOTIDE SEQUENCE [LARGE SCALE GENOMIC DNA]</scope>
    <source>
        <strain evidence="2 3">BP6252</strain>
    </source>
</reference>
<gene>
    <name evidence="2" type="ORF">BP6252_14001</name>
</gene>
<feature type="chain" id="PRO_5017717599" evidence="1">
    <location>
        <begin position="25"/>
        <end position="295"/>
    </location>
</feature>
<dbReference type="EMBL" id="PDLM01000031">
    <property type="protein sequence ID" value="RDW56726.1"/>
    <property type="molecule type" value="Genomic_DNA"/>
</dbReference>
<evidence type="ECO:0000313" key="2">
    <source>
        <dbReference type="EMBL" id="RDW56726.1"/>
    </source>
</evidence>
<evidence type="ECO:0000313" key="3">
    <source>
        <dbReference type="Proteomes" id="UP000256645"/>
    </source>
</evidence>
<comment type="caution">
    <text evidence="2">The sequence shown here is derived from an EMBL/GenBank/DDBJ whole genome shotgun (WGS) entry which is preliminary data.</text>
</comment>
<feature type="signal peptide" evidence="1">
    <location>
        <begin position="1"/>
        <end position="24"/>
    </location>
</feature>
<name>A0A3D8Q4G3_9HELO</name>
<organism evidence="2 3">
    <name type="scientific">Coleophoma cylindrospora</name>
    <dbReference type="NCBI Taxonomy" id="1849047"/>
    <lineage>
        <taxon>Eukaryota</taxon>
        <taxon>Fungi</taxon>
        <taxon>Dikarya</taxon>
        <taxon>Ascomycota</taxon>
        <taxon>Pezizomycotina</taxon>
        <taxon>Leotiomycetes</taxon>
        <taxon>Helotiales</taxon>
        <taxon>Dermateaceae</taxon>
        <taxon>Coleophoma</taxon>
    </lineage>
</organism>
<proteinExistence type="predicted"/>
<protein>
    <submittedName>
        <fullName evidence="2">Uncharacterized protein</fullName>
    </submittedName>
</protein>
<evidence type="ECO:0000256" key="1">
    <source>
        <dbReference type="SAM" id="SignalP"/>
    </source>
</evidence>
<keyword evidence="1" id="KW-0732">Signal</keyword>